<dbReference type="GO" id="GO:0017004">
    <property type="term" value="P:cytochrome complex assembly"/>
    <property type="evidence" value="ECO:0007669"/>
    <property type="project" value="UniProtKB-KW"/>
</dbReference>
<evidence type="ECO:0000256" key="3">
    <source>
        <dbReference type="ARBA" id="ARBA00023284"/>
    </source>
</evidence>
<evidence type="ECO:0000256" key="2">
    <source>
        <dbReference type="ARBA" id="ARBA00022748"/>
    </source>
</evidence>
<dbReference type="InterPro" id="IPR017937">
    <property type="entry name" value="Thioredoxin_CS"/>
</dbReference>
<dbReference type="InterPro" id="IPR036249">
    <property type="entry name" value="Thioredoxin-like_sf"/>
</dbReference>
<dbReference type="EMBL" id="RKQL01000003">
    <property type="protein sequence ID" value="RPE67678.1"/>
    <property type="molecule type" value="Genomic_DNA"/>
</dbReference>
<evidence type="ECO:0000313" key="5">
    <source>
        <dbReference type="EMBL" id="RPE67678.1"/>
    </source>
</evidence>
<dbReference type="PANTHER" id="PTHR42852:SF17">
    <property type="entry name" value="THIOREDOXIN-LIKE PROTEIN HI_1115"/>
    <property type="match status" value="1"/>
</dbReference>
<dbReference type="InterPro" id="IPR006311">
    <property type="entry name" value="TAT_signal"/>
</dbReference>
<proteinExistence type="predicted"/>
<sequence>MHDSASDRAAVPLRRRSVVATVGALAALAGAGFAAWRLRPGDGTLGAGVGPEATFWQQTFERPEGGELALAQFRGRRLVLNFWATWCPPCVAELPLLDGFYRAQQARGWAVVGLAIDQPSAVRAFLAQRPLSLPVGLAGFGGSELAKALGNATGGLPYTVVFDRDGAVLQRKMGKLSPDDLAAWAQLPVDASAR</sequence>
<dbReference type="GO" id="GO:0016853">
    <property type="term" value="F:isomerase activity"/>
    <property type="evidence" value="ECO:0007669"/>
    <property type="project" value="UniProtKB-KW"/>
</dbReference>
<dbReference type="SUPFAM" id="SSF52833">
    <property type="entry name" value="Thioredoxin-like"/>
    <property type="match status" value="1"/>
</dbReference>
<dbReference type="PROSITE" id="PS51318">
    <property type="entry name" value="TAT"/>
    <property type="match status" value="1"/>
</dbReference>
<dbReference type="Gene3D" id="3.40.30.10">
    <property type="entry name" value="Glutaredoxin"/>
    <property type="match status" value="1"/>
</dbReference>
<comment type="subcellular location">
    <subcellularLocation>
        <location evidence="1">Cell envelope</location>
    </subcellularLocation>
</comment>
<keyword evidence="5" id="KW-0413">Isomerase</keyword>
<keyword evidence="6" id="KW-1185">Reference proteome</keyword>
<protein>
    <submittedName>
        <fullName evidence="5">Thiol-disulfide isomerase/thioredoxin</fullName>
    </submittedName>
</protein>
<evidence type="ECO:0000313" key="6">
    <source>
        <dbReference type="Proteomes" id="UP000272193"/>
    </source>
</evidence>
<dbReference type="RefSeq" id="WP_124222352.1">
    <property type="nucleotide sequence ID" value="NZ_RKQL01000003.1"/>
</dbReference>
<dbReference type="PROSITE" id="PS00194">
    <property type="entry name" value="THIOREDOXIN_1"/>
    <property type="match status" value="1"/>
</dbReference>
<dbReference type="Pfam" id="PF08534">
    <property type="entry name" value="Redoxin"/>
    <property type="match status" value="1"/>
</dbReference>
<comment type="caution">
    <text evidence="5">The sequence shown here is derived from an EMBL/GenBank/DDBJ whole genome shotgun (WGS) entry which is preliminary data.</text>
</comment>
<organism evidence="5 6">
    <name type="scientific">Tibeticola sediminis</name>
    <dbReference type="NCBI Taxonomy" id="1917811"/>
    <lineage>
        <taxon>Bacteria</taxon>
        <taxon>Pseudomonadati</taxon>
        <taxon>Pseudomonadota</taxon>
        <taxon>Betaproteobacteria</taxon>
        <taxon>Burkholderiales</taxon>
        <taxon>Comamonadaceae</taxon>
        <taxon>Tibeticola</taxon>
    </lineage>
</organism>
<dbReference type="Proteomes" id="UP000272193">
    <property type="component" value="Unassembled WGS sequence"/>
</dbReference>
<dbReference type="GO" id="GO:0030313">
    <property type="term" value="C:cell envelope"/>
    <property type="evidence" value="ECO:0007669"/>
    <property type="project" value="UniProtKB-SubCell"/>
</dbReference>
<gene>
    <name evidence="5" type="ORF">EDC62_1561</name>
</gene>
<evidence type="ECO:0000259" key="4">
    <source>
        <dbReference type="PROSITE" id="PS51352"/>
    </source>
</evidence>
<dbReference type="PROSITE" id="PS51352">
    <property type="entry name" value="THIOREDOXIN_2"/>
    <property type="match status" value="1"/>
</dbReference>
<dbReference type="PANTHER" id="PTHR42852">
    <property type="entry name" value="THIOL:DISULFIDE INTERCHANGE PROTEIN DSBE"/>
    <property type="match status" value="1"/>
</dbReference>
<dbReference type="CDD" id="cd02966">
    <property type="entry name" value="TlpA_like_family"/>
    <property type="match status" value="1"/>
</dbReference>
<dbReference type="OrthoDB" id="9811352at2"/>
<feature type="domain" description="Thioredoxin" evidence="4">
    <location>
        <begin position="27"/>
        <end position="190"/>
    </location>
</feature>
<reference evidence="5 6" key="1">
    <citation type="submission" date="2018-11" db="EMBL/GenBank/DDBJ databases">
        <title>Genomic Encyclopedia of Type Strains, Phase IV (KMG-IV): sequencing the most valuable type-strain genomes for metagenomic binning, comparative biology and taxonomic classification.</title>
        <authorList>
            <person name="Goeker M."/>
        </authorList>
    </citation>
    <scope>NUCLEOTIDE SEQUENCE [LARGE SCALE GENOMIC DNA]</scope>
    <source>
        <strain evidence="5 6">DSM 101684</strain>
    </source>
</reference>
<keyword evidence="2" id="KW-0201">Cytochrome c-type biogenesis</keyword>
<dbReference type="GO" id="GO:0015036">
    <property type="term" value="F:disulfide oxidoreductase activity"/>
    <property type="evidence" value="ECO:0007669"/>
    <property type="project" value="UniProtKB-ARBA"/>
</dbReference>
<keyword evidence="3" id="KW-0676">Redox-active center</keyword>
<name>A0A3N4UCX5_9BURK</name>
<dbReference type="InterPro" id="IPR013740">
    <property type="entry name" value="Redoxin"/>
</dbReference>
<evidence type="ECO:0000256" key="1">
    <source>
        <dbReference type="ARBA" id="ARBA00004196"/>
    </source>
</evidence>
<dbReference type="InterPro" id="IPR013766">
    <property type="entry name" value="Thioredoxin_domain"/>
</dbReference>
<dbReference type="InterPro" id="IPR050553">
    <property type="entry name" value="Thioredoxin_ResA/DsbE_sf"/>
</dbReference>
<accession>A0A3N4UCX5</accession>
<dbReference type="AlphaFoldDB" id="A0A3N4UCX5"/>